<dbReference type="Proteomes" id="UP000471640">
    <property type="component" value="Unassembled WGS sequence"/>
</dbReference>
<feature type="region of interest" description="Disordered" evidence="2">
    <location>
        <begin position="94"/>
        <end position="131"/>
    </location>
</feature>
<dbReference type="InterPro" id="IPR006311">
    <property type="entry name" value="TAT_signal"/>
</dbReference>
<keyword evidence="4" id="KW-1185">Reference proteome</keyword>
<proteinExistence type="predicted"/>
<evidence type="ECO:0000256" key="1">
    <source>
        <dbReference type="ARBA" id="ARBA00022729"/>
    </source>
</evidence>
<reference evidence="4" key="1">
    <citation type="journal article" date="2020" name="Microbiol. Resour. Announc.">
        <title>Draft Genome Sequences of Thiorhodococcus mannitoliphagus and Thiorhodococcus minor, Purple Sulfur Photosynthetic Bacteria in the Gammaproteobacterial Family Chromatiaceae.</title>
        <authorList>
            <person name="Aviles F.A."/>
            <person name="Meyer T.E."/>
            <person name="Kyndt J.A."/>
        </authorList>
    </citation>
    <scope>NUCLEOTIDE SEQUENCE [LARGE SCALE GENOMIC DNA]</scope>
    <source>
        <strain evidence="4">DSM 18266</strain>
    </source>
</reference>
<dbReference type="AlphaFoldDB" id="A0A6P1DYX2"/>
<name>A0A6P1DYX2_9GAMM</name>
<evidence type="ECO:0000256" key="2">
    <source>
        <dbReference type="SAM" id="MobiDB-lite"/>
    </source>
</evidence>
<evidence type="ECO:0000313" key="4">
    <source>
        <dbReference type="Proteomes" id="UP000471640"/>
    </source>
</evidence>
<reference evidence="3 4" key="2">
    <citation type="submission" date="2020-02" db="EMBL/GenBank/DDBJ databases">
        <title>Genome sequences of Thiorhodococcus mannitoliphagus and Thiorhodococcus minor, purple sulfur photosynthetic bacteria in the gammaproteobacterial family, Chromatiaceae.</title>
        <authorList>
            <person name="Aviles F.A."/>
            <person name="Meyer T.E."/>
            <person name="Kyndt J.A."/>
        </authorList>
    </citation>
    <scope>NUCLEOTIDE SEQUENCE [LARGE SCALE GENOMIC DNA]</scope>
    <source>
        <strain evidence="3 4">DSM 18266</strain>
    </source>
</reference>
<dbReference type="RefSeq" id="WP_164655775.1">
    <property type="nucleotide sequence ID" value="NZ_JAAIJR010000117.1"/>
</dbReference>
<gene>
    <name evidence="3" type="ORF">G3480_20615</name>
</gene>
<organism evidence="3 4">
    <name type="scientific">Thiorhodococcus mannitoliphagus</name>
    <dbReference type="NCBI Taxonomy" id="329406"/>
    <lineage>
        <taxon>Bacteria</taxon>
        <taxon>Pseudomonadati</taxon>
        <taxon>Pseudomonadota</taxon>
        <taxon>Gammaproteobacteria</taxon>
        <taxon>Chromatiales</taxon>
        <taxon>Chromatiaceae</taxon>
        <taxon>Thiorhodococcus</taxon>
    </lineage>
</organism>
<dbReference type="InterPro" id="IPR019546">
    <property type="entry name" value="TAT_signal_bac_arc"/>
</dbReference>
<comment type="caution">
    <text evidence="3">The sequence shown here is derived from an EMBL/GenBank/DDBJ whole genome shotgun (WGS) entry which is preliminary data.</text>
</comment>
<dbReference type="PROSITE" id="PS51318">
    <property type="entry name" value="TAT"/>
    <property type="match status" value="1"/>
</dbReference>
<accession>A0A6P1DYX2</accession>
<sequence>MAKSDSKTALDAALEQVPASRREFLKRVLGGTAVVAALPLISTEAAAQPPLPFGIGKGIFAAGAAKGVVRAAPAGKGGGGPYYGGKGGGGGSYAGKGGGGGGSYTGKGGGGGSSAGKGGGSGGSGGGKGGR</sequence>
<dbReference type="NCBIfam" id="TIGR01409">
    <property type="entry name" value="TAT_signal_seq"/>
    <property type="match status" value="1"/>
</dbReference>
<evidence type="ECO:0000313" key="3">
    <source>
        <dbReference type="EMBL" id="NEX22680.1"/>
    </source>
</evidence>
<dbReference type="EMBL" id="JAAIJR010000117">
    <property type="protein sequence ID" value="NEX22680.1"/>
    <property type="molecule type" value="Genomic_DNA"/>
</dbReference>
<protein>
    <submittedName>
        <fullName evidence="3">Twin-arginine translocation signal domain-containing protein</fullName>
    </submittedName>
</protein>
<keyword evidence="1" id="KW-0732">Signal</keyword>